<dbReference type="GO" id="GO:0016682">
    <property type="term" value="F:oxidoreductase activity, acting on diphenols and related substances as donors, oxygen as acceptor"/>
    <property type="evidence" value="ECO:0007669"/>
    <property type="project" value="TreeGrafter"/>
</dbReference>
<dbReference type="GO" id="GO:0009055">
    <property type="term" value="F:electron transfer activity"/>
    <property type="evidence" value="ECO:0007669"/>
    <property type="project" value="TreeGrafter"/>
</dbReference>
<feature type="transmembrane region" description="Helical" evidence="7">
    <location>
        <begin position="123"/>
        <end position="147"/>
    </location>
</feature>
<evidence type="ECO:0000313" key="8">
    <source>
        <dbReference type="EMBL" id="PZW37780.1"/>
    </source>
</evidence>
<feature type="transmembrane region" description="Helical" evidence="7">
    <location>
        <begin position="54"/>
        <end position="75"/>
    </location>
</feature>
<keyword evidence="4 7" id="KW-0812">Transmembrane</keyword>
<dbReference type="RefSeq" id="WP_245924785.1">
    <property type="nucleotide sequence ID" value="NZ_QKYV01000010.1"/>
</dbReference>
<comment type="similarity">
    <text evidence="2">Belongs to the cytochrome ubiquinol oxidase subunit 2 family.</text>
</comment>
<organism evidence="8 9">
    <name type="scientific">Mesonia algae</name>
    <dbReference type="NCBI Taxonomy" id="213248"/>
    <lineage>
        <taxon>Bacteria</taxon>
        <taxon>Pseudomonadati</taxon>
        <taxon>Bacteroidota</taxon>
        <taxon>Flavobacteriia</taxon>
        <taxon>Flavobacteriales</taxon>
        <taxon>Flavobacteriaceae</taxon>
        <taxon>Mesonia</taxon>
    </lineage>
</organism>
<feature type="transmembrane region" description="Helical" evidence="7">
    <location>
        <begin position="204"/>
        <end position="224"/>
    </location>
</feature>
<dbReference type="EMBL" id="QKYV01000010">
    <property type="protein sequence ID" value="PZW37780.1"/>
    <property type="molecule type" value="Genomic_DNA"/>
</dbReference>
<keyword evidence="9" id="KW-1185">Reference proteome</keyword>
<feature type="transmembrane region" description="Helical" evidence="7">
    <location>
        <begin position="267"/>
        <end position="290"/>
    </location>
</feature>
<evidence type="ECO:0000256" key="2">
    <source>
        <dbReference type="ARBA" id="ARBA00007543"/>
    </source>
</evidence>
<evidence type="ECO:0000256" key="5">
    <source>
        <dbReference type="ARBA" id="ARBA00022989"/>
    </source>
</evidence>
<dbReference type="GO" id="GO:0070069">
    <property type="term" value="C:cytochrome complex"/>
    <property type="evidence" value="ECO:0007669"/>
    <property type="project" value="TreeGrafter"/>
</dbReference>
<protein>
    <submittedName>
        <fullName evidence="8">Cytochrome d ubiquinol oxidase subunit II</fullName>
    </submittedName>
</protein>
<comment type="subcellular location">
    <subcellularLocation>
        <location evidence="1">Cell membrane</location>
        <topology evidence="1">Multi-pass membrane protein</topology>
    </subcellularLocation>
</comment>
<dbReference type="PANTHER" id="PTHR43141">
    <property type="entry name" value="CYTOCHROME BD2 SUBUNIT II"/>
    <property type="match status" value="1"/>
</dbReference>
<evidence type="ECO:0000256" key="1">
    <source>
        <dbReference type="ARBA" id="ARBA00004651"/>
    </source>
</evidence>
<dbReference type="InterPro" id="IPR003317">
    <property type="entry name" value="Cyt-d_oxidase_su2"/>
</dbReference>
<feature type="transmembrane region" description="Helical" evidence="7">
    <location>
        <begin position="81"/>
        <end position="103"/>
    </location>
</feature>
<dbReference type="Pfam" id="PF02322">
    <property type="entry name" value="Cyt_bd_oxida_II"/>
    <property type="match status" value="1"/>
</dbReference>
<evidence type="ECO:0000256" key="4">
    <source>
        <dbReference type="ARBA" id="ARBA00022692"/>
    </source>
</evidence>
<comment type="caution">
    <text evidence="8">The sequence shown here is derived from an EMBL/GenBank/DDBJ whole genome shotgun (WGS) entry which is preliminary data.</text>
</comment>
<evidence type="ECO:0000256" key="7">
    <source>
        <dbReference type="SAM" id="Phobius"/>
    </source>
</evidence>
<dbReference type="AlphaFoldDB" id="A0A2W7HUV2"/>
<name>A0A2W7HUV2_9FLAO</name>
<feature type="transmembrane region" description="Helical" evidence="7">
    <location>
        <begin position="167"/>
        <end position="188"/>
    </location>
</feature>
<evidence type="ECO:0000256" key="6">
    <source>
        <dbReference type="ARBA" id="ARBA00023136"/>
    </source>
</evidence>
<dbReference type="Proteomes" id="UP000249542">
    <property type="component" value="Unassembled WGS sequence"/>
</dbReference>
<proteinExistence type="inferred from homology"/>
<gene>
    <name evidence="8" type="ORF">LX95_02794</name>
</gene>
<evidence type="ECO:0000313" key="9">
    <source>
        <dbReference type="Proteomes" id="UP000249542"/>
    </source>
</evidence>
<feature type="transmembrane region" description="Helical" evidence="7">
    <location>
        <begin position="310"/>
        <end position="330"/>
    </location>
</feature>
<evidence type="ECO:0000256" key="3">
    <source>
        <dbReference type="ARBA" id="ARBA00022475"/>
    </source>
</evidence>
<feature type="transmembrane region" description="Helical" evidence="7">
    <location>
        <begin position="6"/>
        <end position="33"/>
    </location>
</feature>
<reference evidence="8 9" key="1">
    <citation type="submission" date="2018-06" db="EMBL/GenBank/DDBJ databases">
        <title>Genomic Encyclopedia of Archaeal and Bacterial Type Strains, Phase II (KMG-II): from individual species to whole genera.</title>
        <authorList>
            <person name="Goeker M."/>
        </authorList>
    </citation>
    <scope>NUCLEOTIDE SEQUENCE [LARGE SCALE GENOMIC DNA]</scope>
    <source>
        <strain evidence="8 9">DSM 15361</strain>
    </source>
</reference>
<keyword evidence="5 7" id="KW-1133">Transmembrane helix</keyword>
<dbReference type="GO" id="GO:0019646">
    <property type="term" value="P:aerobic electron transport chain"/>
    <property type="evidence" value="ECO:0007669"/>
    <property type="project" value="TreeGrafter"/>
</dbReference>
<accession>A0A2W7HUV2</accession>
<keyword evidence="6 7" id="KW-0472">Membrane</keyword>
<dbReference type="GO" id="GO:0005886">
    <property type="term" value="C:plasma membrane"/>
    <property type="evidence" value="ECO:0007669"/>
    <property type="project" value="UniProtKB-SubCell"/>
</dbReference>
<feature type="transmembrane region" description="Helical" evidence="7">
    <location>
        <begin position="236"/>
        <end position="255"/>
    </location>
</feature>
<dbReference type="PANTHER" id="PTHR43141:SF4">
    <property type="entry name" value="CYTOCHROME BD2 SUBUNIT II"/>
    <property type="match status" value="1"/>
</dbReference>
<keyword evidence="3" id="KW-1003">Cell membrane</keyword>
<sequence>MMLSVVLFFLFFSLFLYVLLAGADFGAGIIELFSSRNQQEKTKKTVYRVMGPIWEANHIWIIILIVILWVAFPVYYQIFVVYLHIPITLMLLGITMRGLAFIFRHYDAVKGKSQVWYNGMFKIASVVTPFFLGMIFGGLVGGNIQLFEEGTNQSFADIYIKGWLNPFSILVGLFYVTLCGFIAANFLIGEADENNELENYRKKASVATIVLVFFGFLILGYGYWKEVAFIQDFIHNPISIIAISLSALFLIPLWMMIKRKQKTWTRVLAGFQVFFVIAAAMTVHFPHIIITSTKEFSILEGVAPNSVITSLGVALLIGGAIILPGLFHLMRSFQLIKLFKK</sequence>